<comment type="caution">
    <text evidence="2">The sequence shown here is derived from an EMBL/GenBank/DDBJ whole genome shotgun (WGS) entry which is preliminary data.</text>
</comment>
<evidence type="ECO:0000313" key="3">
    <source>
        <dbReference type="Proteomes" id="UP001595945"/>
    </source>
</evidence>
<dbReference type="Gene3D" id="3.40.50.300">
    <property type="entry name" value="P-loop containing nucleotide triphosphate hydrolases"/>
    <property type="match status" value="1"/>
</dbReference>
<dbReference type="Proteomes" id="UP001595945">
    <property type="component" value="Unassembled WGS sequence"/>
</dbReference>
<accession>A0ABD5Q8M2</accession>
<dbReference type="PANTHER" id="PTHR37291:SF1">
    <property type="entry name" value="TYPE IV METHYL-DIRECTED RESTRICTION ENZYME ECOKMCRB SUBUNIT"/>
    <property type="match status" value="1"/>
</dbReference>
<dbReference type="SMART" id="SM00382">
    <property type="entry name" value="AAA"/>
    <property type="match status" value="1"/>
</dbReference>
<dbReference type="CDD" id="cd00009">
    <property type="entry name" value="AAA"/>
    <property type="match status" value="1"/>
</dbReference>
<dbReference type="InterPro" id="IPR011704">
    <property type="entry name" value="ATPase_dyneun-rel_AAA"/>
</dbReference>
<organism evidence="2 3">
    <name type="scientific">Halorussus aquaticus</name>
    <dbReference type="NCBI Taxonomy" id="2953748"/>
    <lineage>
        <taxon>Archaea</taxon>
        <taxon>Methanobacteriati</taxon>
        <taxon>Methanobacteriota</taxon>
        <taxon>Stenosarchaea group</taxon>
        <taxon>Halobacteria</taxon>
        <taxon>Halobacteriales</taxon>
        <taxon>Haladaptataceae</taxon>
        <taxon>Halorussus</taxon>
    </lineage>
</organism>
<feature type="domain" description="AAA+ ATPase" evidence="1">
    <location>
        <begin position="301"/>
        <end position="554"/>
    </location>
</feature>
<dbReference type="AlphaFoldDB" id="A0ABD5Q8M2"/>
<dbReference type="SUPFAM" id="SSF52540">
    <property type="entry name" value="P-loop containing nucleoside triphosphate hydrolases"/>
    <property type="match status" value="1"/>
</dbReference>
<reference evidence="2 3" key="1">
    <citation type="journal article" date="2019" name="Int. J. Syst. Evol. Microbiol.">
        <title>The Global Catalogue of Microorganisms (GCM) 10K type strain sequencing project: providing services to taxonomists for standard genome sequencing and annotation.</title>
        <authorList>
            <consortium name="The Broad Institute Genomics Platform"/>
            <consortium name="The Broad Institute Genome Sequencing Center for Infectious Disease"/>
            <person name="Wu L."/>
            <person name="Ma J."/>
        </authorList>
    </citation>
    <scope>NUCLEOTIDE SEQUENCE [LARGE SCALE GENOMIC DNA]</scope>
    <source>
        <strain evidence="2 3">XZYJ18</strain>
    </source>
</reference>
<dbReference type="InterPro" id="IPR003593">
    <property type="entry name" value="AAA+_ATPase"/>
</dbReference>
<gene>
    <name evidence="2" type="ORF">ACFO9K_22320</name>
</gene>
<name>A0ABD5Q8M2_9EURY</name>
<dbReference type="RefSeq" id="WP_254270679.1">
    <property type="nucleotide sequence ID" value="NZ_CP100402.1"/>
</dbReference>
<dbReference type="EMBL" id="JBHSHT010000004">
    <property type="protein sequence ID" value="MFC4826990.1"/>
    <property type="molecule type" value="Genomic_DNA"/>
</dbReference>
<dbReference type="InterPro" id="IPR052934">
    <property type="entry name" value="Methyl-DNA_Rec/Restrict_Enz"/>
</dbReference>
<sequence length="617" mass="68865">MADELGVGSHRGFSSVEMLFLAWFRILQADMDIRGAPLSQPRLNSILRETYTVPTDTDGTDELDDDHPLAEHVSDTQPTVYKFTAPPDYWLTTYEYAALGLEEGDQNDWQDIQAGDVILFHSTGSPGWEALQNQESGIIGAGIVRAKTTKPDEKTWWFDERDGRPKDDSFPYLVAFERLYATGDIDEIDFTNDIYAKSSATVDADLELLTDNSLDFDEADEISREASGSGFPRYQMIKPLNGEQARGIITALTDKLHEVPSIAIDKSFDGELDPDEILDGLYFPSSIGEEIVAQIEGALRVGKHIILTGPPGTGKTEIARRVANYLAEEYPHLYSGSQVTTATADWSTFDTVGGYMPNEDGSDGDHLEFTPGLVLNRFKTRSTNVQRNESLVIDELNRADIDKAFGQLFTVLSGQPVQLPYTKKGKEVDLAPVDERSVYLQHEYRIPNSWSLFATLNTYDKTSLYEMSYAFMRRFSFIRVPAPDLETLNDAGLGSLLKDYDDVWNTGVQDIDETQSSQPLVDVGQVWQAANGAIDDRAIGPAVVKDILEYLTETRTVPWSHRLTQAVISYVLPQLEGVPKRDRVVRSLANVDQIEARQLDRASRDMLQVAAIQDTDE</sequence>
<dbReference type="Gene3D" id="3.10.590.10">
    <property type="entry name" value="ph1033 like domains"/>
    <property type="match status" value="1"/>
</dbReference>
<evidence type="ECO:0000313" key="2">
    <source>
        <dbReference type="EMBL" id="MFC4826990.1"/>
    </source>
</evidence>
<dbReference type="Pfam" id="PF07728">
    <property type="entry name" value="AAA_5"/>
    <property type="match status" value="1"/>
</dbReference>
<keyword evidence="3" id="KW-1185">Reference proteome</keyword>
<dbReference type="PANTHER" id="PTHR37291">
    <property type="entry name" value="5-METHYLCYTOSINE-SPECIFIC RESTRICTION ENZYME B"/>
    <property type="match status" value="1"/>
</dbReference>
<dbReference type="GeneID" id="73047454"/>
<proteinExistence type="predicted"/>
<protein>
    <submittedName>
        <fullName evidence="2">AAA family ATPase</fullName>
    </submittedName>
</protein>
<evidence type="ECO:0000259" key="1">
    <source>
        <dbReference type="SMART" id="SM00382"/>
    </source>
</evidence>
<dbReference type="InterPro" id="IPR027417">
    <property type="entry name" value="P-loop_NTPase"/>
</dbReference>